<feature type="domain" description="Formyl transferase N-terminal" evidence="5">
    <location>
        <begin position="31"/>
        <end position="193"/>
    </location>
</feature>
<dbReference type="SUPFAM" id="SSF50486">
    <property type="entry name" value="FMT C-terminal domain-like"/>
    <property type="match status" value="1"/>
</dbReference>
<accession>A0A1F6AXW5</accession>
<dbReference type="PANTHER" id="PTHR11138:SF5">
    <property type="entry name" value="METHIONYL-TRNA FORMYLTRANSFERASE, MITOCHONDRIAL"/>
    <property type="match status" value="1"/>
</dbReference>
<dbReference type="EMBL" id="MFJZ01000048">
    <property type="protein sequence ID" value="OGG29342.1"/>
    <property type="molecule type" value="Genomic_DNA"/>
</dbReference>
<dbReference type="SUPFAM" id="SSF53328">
    <property type="entry name" value="Formyltransferase"/>
    <property type="match status" value="1"/>
</dbReference>
<evidence type="ECO:0000256" key="2">
    <source>
        <dbReference type="ARBA" id="ARBA00012261"/>
    </source>
</evidence>
<evidence type="ECO:0000256" key="3">
    <source>
        <dbReference type="ARBA" id="ARBA00022679"/>
    </source>
</evidence>
<evidence type="ECO:0000259" key="6">
    <source>
        <dbReference type="Pfam" id="PF02911"/>
    </source>
</evidence>
<dbReference type="CDD" id="cd08704">
    <property type="entry name" value="Met_tRNA_FMT_C"/>
    <property type="match status" value="1"/>
</dbReference>
<evidence type="ECO:0000256" key="4">
    <source>
        <dbReference type="ARBA" id="ARBA00022917"/>
    </source>
</evidence>
<dbReference type="AlphaFoldDB" id="A0A1F6AXW5"/>
<dbReference type="STRING" id="1798396.A2973_02340"/>
<evidence type="ECO:0000313" key="7">
    <source>
        <dbReference type="EMBL" id="OGG29342.1"/>
    </source>
</evidence>
<sequence>MTGDRRLSFLFFGSTADSVIVLRSLCHNAPITCQAVITQPARPVGRRGVVTPTPVEQWAKGEGTSVVTFDSDGDKPWLFANEEDVVNTLQTFKADFLVTACFGQKIPLGLIGSTRFGGLNVHPSLLPHWRGADPVPWAILAGDRETGVTIATLSETFDTGRIIAQKKIAITDTDTSGALRTKLFTLGADLLVAILPTYLSTGLSPSNHHTFKGGTLQGSYARRLTRDDGFLPWELISSAIGGAPAKSMQPYGHIAIIRDFMHNNERWMDETAMAVVIERFIRALSPWPGIWTLLRQVRLPAGQGYGGQAREKRLKILACHVTPGTQRLTIDSVQLEGKQPVSYVQFAANYRSPSSPS</sequence>
<dbReference type="InterPro" id="IPR044135">
    <property type="entry name" value="Met-tRNA-FMT_C"/>
</dbReference>
<evidence type="ECO:0000256" key="1">
    <source>
        <dbReference type="ARBA" id="ARBA00010699"/>
    </source>
</evidence>
<dbReference type="InterPro" id="IPR011034">
    <property type="entry name" value="Formyl_transferase-like_C_sf"/>
</dbReference>
<keyword evidence="3" id="KW-0808">Transferase</keyword>
<dbReference type="InterPro" id="IPR041711">
    <property type="entry name" value="Met-tRNA-FMT_N"/>
</dbReference>
<name>A0A1F6AXW5_9BACT</name>
<dbReference type="CDD" id="cd08646">
    <property type="entry name" value="FMT_core_Met-tRNA-FMT_N"/>
    <property type="match status" value="1"/>
</dbReference>
<gene>
    <name evidence="7" type="ORF">A2973_02340</name>
</gene>
<protein>
    <recommendedName>
        <fullName evidence="2">methionyl-tRNA formyltransferase</fullName>
        <ecNumber evidence="2">2.1.2.9</ecNumber>
    </recommendedName>
</protein>
<proteinExistence type="inferred from homology"/>
<dbReference type="PANTHER" id="PTHR11138">
    <property type="entry name" value="METHIONYL-TRNA FORMYLTRANSFERASE"/>
    <property type="match status" value="1"/>
</dbReference>
<dbReference type="InterPro" id="IPR002376">
    <property type="entry name" value="Formyl_transf_N"/>
</dbReference>
<dbReference type="Gene3D" id="3.40.50.12230">
    <property type="match status" value="1"/>
</dbReference>
<dbReference type="GO" id="GO:0005829">
    <property type="term" value="C:cytosol"/>
    <property type="evidence" value="ECO:0007669"/>
    <property type="project" value="TreeGrafter"/>
</dbReference>
<evidence type="ECO:0000259" key="5">
    <source>
        <dbReference type="Pfam" id="PF00551"/>
    </source>
</evidence>
<dbReference type="InterPro" id="IPR036477">
    <property type="entry name" value="Formyl_transf_N_sf"/>
</dbReference>
<dbReference type="Pfam" id="PF00551">
    <property type="entry name" value="Formyl_trans_N"/>
    <property type="match status" value="1"/>
</dbReference>
<dbReference type="EC" id="2.1.2.9" evidence="2"/>
<organism evidence="7 8">
    <name type="scientific">Candidatus Gottesmanbacteria bacterium RIFCSPLOWO2_01_FULL_49_10</name>
    <dbReference type="NCBI Taxonomy" id="1798396"/>
    <lineage>
        <taxon>Bacteria</taxon>
        <taxon>Candidatus Gottesmaniibacteriota</taxon>
    </lineage>
</organism>
<reference evidence="7 8" key="1">
    <citation type="journal article" date="2016" name="Nat. Commun.">
        <title>Thousands of microbial genomes shed light on interconnected biogeochemical processes in an aquifer system.</title>
        <authorList>
            <person name="Anantharaman K."/>
            <person name="Brown C.T."/>
            <person name="Hug L.A."/>
            <person name="Sharon I."/>
            <person name="Castelle C.J."/>
            <person name="Probst A.J."/>
            <person name="Thomas B.C."/>
            <person name="Singh A."/>
            <person name="Wilkins M.J."/>
            <person name="Karaoz U."/>
            <person name="Brodie E.L."/>
            <person name="Williams K.H."/>
            <person name="Hubbard S.S."/>
            <person name="Banfield J.F."/>
        </authorList>
    </citation>
    <scope>NUCLEOTIDE SEQUENCE [LARGE SCALE GENOMIC DNA]</scope>
</reference>
<evidence type="ECO:0000313" key="8">
    <source>
        <dbReference type="Proteomes" id="UP000176409"/>
    </source>
</evidence>
<comment type="caution">
    <text evidence="7">The sequence shown here is derived from an EMBL/GenBank/DDBJ whole genome shotgun (WGS) entry which is preliminary data.</text>
</comment>
<keyword evidence="4" id="KW-0648">Protein biosynthesis</keyword>
<dbReference type="GO" id="GO:0004479">
    <property type="term" value="F:methionyl-tRNA formyltransferase activity"/>
    <property type="evidence" value="ECO:0007669"/>
    <property type="project" value="UniProtKB-EC"/>
</dbReference>
<dbReference type="Pfam" id="PF02911">
    <property type="entry name" value="Formyl_trans_C"/>
    <property type="match status" value="1"/>
</dbReference>
<comment type="similarity">
    <text evidence="1">Belongs to the Fmt family.</text>
</comment>
<dbReference type="InterPro" id="IPR005793">
    <property type="entry name" value="Formyl_trans_C"/>
</dbReference>
<feature type="domain" description="Formyl transferase C-terminal" evidence="6">
    <location>
        <begin position="271"/>
        <end position="350"/>
    </location>
</feature>
<dbReference type="Proteomes" id="UP000176409">
    <property type="component" value="Unassembled WGS sequence"/>
</dbReference>